<comment type="caution">
    <text evidence="2">The sequence shown here is derived from an EMBL/GenBank/DDBJ whole genome shotgun (WGS) entry which is preliminary data.</text>
</comment>
<keyword evidence="1" id="KW-1133">Transmembrane helix</keyword>
<reference evidence="2" key="1">
    <citation type="submission" date="2018-08" db="EMBL/GenBank/DDBJ databases">
        <authorList>
            <consortium name="GenomeTrakr network: Whole genome sequencing for foodborne pathogen traceback"/>
        </authorList>
    </citation>
    <scope>NUCLEOTIDE SEQUENCE [LARGE SCALE GENOMIC DNA]</scope>
    <source>
        <strain evidence="2">FMA0132</strain>
    </source>
</reference>
<dbReference type="Proteomes" id="UP000885362">
    <property type="component" value="Unassembled WGS sequence"/>
</dbReference>
<proteinExistence type="predicted"/>
<name>A0A6C8Y0M1_SALDZ</name>
<dbReference type="EMBL" id="RSHK01000013">
    <property type="protein sequence ID" value="MIE70593.1"/>
    <property type="molecule type" value="Genomic_DNA"/>
</dbReference>
<feature type="transmembrane region" description="Helical" evidence="1">
    <location>
        <begin position="6"/>
        <end position="27"/>
    </location>
</feature>
<dbReference type="AlphaFoldDB" id="A0A6C8Y0M1"/>
<protein>
    <submittedName>
        <fullName evidence="2">Uncharacterized protein</fullName>
    </submittedName>
</protein>
<keyword evidence="1" id="KW-0472">Membrane</keyword>
<evidence type="ECO:0000313" key="2">
    <source>
        <dbReference type="EMBL" id="MIE70593.1"/>
    </source>
</evidence>
<sequence>MLHTASLIAPIIDCCLFSCGMTSYLWCKGKELSKLGWGLAICNIAAFLYLNNILLIDLIQRVADTSDGYISIFDDDFVSDVSRNTIQIMITYIAASTAVGYFGAKKKFKQDYIH</sequence>
<feature type="transmembrane region" description="Helical" evidence="1">
    <location>
        <begin position="39"/>
        <end position="59"/>
    </location>
</feature>
<gene>
    <name evidence="2" type="ORF">EL06_14415</name>
</gene>
<evidence type="ECO:0000256" key="1">
    <source>
        <dbReference type="SAM" id="Phobius"/>
    </source>
</evidence>
<keyword evidence="1" id="KW-0812">Transmembrane</keyword>
<organism evidence="2">
    <name type="scientific">Salmonella diarizonae</name>
    <dbReference type="NCBI Taxonomy" id="59204"/>
    <lineage>
        <taxon>Bacteria</taxon>
        <taxon>Pseudomonadati</taxon>
        <taxon>Pseudomonadota</taxon>
        <taxon>Gammaproteobacteria</taxon>
        <taxon>Enterobacterales</taxon>
        <taxon>Enterobacteriaceae</taxon>
        <taxon>Salmonella</taxon>
    </lineage>
</organism>
<feature type="transmembrane region" description="Helical" evidence="1">
    <location>
        <begin position="86"/>
        <end position="104"/>
    </location>
</feature>
<accession>A0A6C8Y0M1</accession>